<dbReference type="RefSeq" id="WP_344474196.1">
    <property type="nucleotide sequence ID" value="NZ_BAAASB010000004.1"/>
</dbReference>
<accession>A0ABW0AH61</accession>
<name>A0ABW0AH61_9ACTN</name>
<proteinExistence type="predicted"/>
<protein>
    <submittedName>
        <fullName evidence="1">Uncharacterized protein</fullName>
    </submittedName>
</protein>
<dbReference type="Proteomes" id="UP001596160">
    <property type="component" value="Unassembled WGS sequence"/>
</dbReference>
<sequence length="63" mass="6675">MLKKLEALGAGLLERFVPGIDASAGTAACGWKSFPACWQCPNNRPCKAYCCDGHGCSNPVQCQ</sequence>
<organism evidence="1 2">
    <name type="scientific">Streptomyces amakusaensis</name>
    <dbReference type="NCBI Taxonomy" id="67271"/>
    <lineage>
        <taxon>Bacteria</taxon>
        <taxon>Bacillati</taxon>
        <taxon>Actinomycetota</taxon>
        <taxon>Actinomycetes</taxon>
        <taxon>Kitasatosporales</taxon>
        <taxon>Streptomycetaceae</taxon>
        <taxon>Streptomyces</taxon>
    </lineage>
</organism>
<keyword evidence="2" id="KW-1185">Reference proteome</keyword>
<dbReference type="EMBL" id="JBHSKP010000008">
    <property type="protein sequence ID" value="MFC5153049.1"/>
    <property type="molecule type" value="Genomic_DNA"/>
</dbReference>
<evidence type="ECO:0000313" key="1">
    <source>
        <dbReference type="EMBL" id="MFC5153049.1"/>
    </source>
</evidence>
<comment type="caution">
    <text evidence="1">The sequence shown here is derived from an EMBL/GenBank/DDBJ whole genome shotgun (WGS) entry which is preliminary data.</text>
</comment>
<reference evidence="2" key="1">
    <citation type="journal article" date="2019" name="Int. J. Syst. Evol. Microbiol.">
        <title>The Global Catalogue of Microorganisms (GCM) 10K type strain sequencing project: providing services to taxonomists for standard genome sequencing and annotation.</title>
        <authorList>
            <consortium name="The Broad Institute Genomics Platform"/>
            <consortium name="The Broad Institute Genome Sequencing Center for Infectious Disease"/>
            <person name="Wu L."/>
            <person name="Ma J."/>
        </authorList>
    </citation>
    <scope>NUCLEOTIDE SEQUENCE [LARGE SCALE GENOMIC DNA]</scope>
    <source>
        <strain evidence="2">PCU 266</strain>
    </source>
</reference>
<evidence type="ECO:0000313" key="2">
    <source>
        <dbReference type="Proteomes" id="UP001596160"/>
    </source>
</evidence>
<gene>
    <name evidence="1" type="ORF">ACFPRH_15025</name>
</gene>